<evidence type="ECO:0000256" key="1">
    <source>
        <dbReference type="ARBA" id="ARBA00022614"/>
    </source>
</evidence>
<protein>
    <recommendedName>
        <fullName evidence="3">C-JID domain-containing protein</fullName>
    </recommendedName>
</protein>
<keyword evidence="2" id="KW-0677">Repeat</keyword>
<gene>
    <name evidence="4" type="ORF">TSUD_93870</name>
</gene>
<accession>A0A2Z6PCQ4</accession>
<sequence>MEIPNFEEFPNLEKLNLEGCEKLEKLDPSIGLLTKIVCLNLEDCFSLISIPNTIFGISSLKYINMSGCSKVSFYNPGPMNIVKRASHFQSTSPFSNAPHCVMIPYFPLPVAGPCTINWGDLGTHRGRLKIGLHIFNCPKFGEREYRIAFSWMKQFIHANPQCPHPIDIVIPGSEIPSWFNNQSKGDTILIDNSPIKYDINNDIIGFLCCSLFSVEPSTDLEYSTLRSIYVEIDLNLAGLYIVDDWYLTNQNYLEVFFEERDLIKVKTNHIWLTYFPRKLSGYVEFPFGIWGRMDVKFDNLTIGRMSSEVKNCGYGWVRKQDLQEFNLTTMHPGNSSALKHKFLAIEDIHSSD</sequence>
<dbReference type="OrthoDB" id="1936883at2759"/>
<dbReference type="InterPro" id="IPR032675">
    <property type="entry name" value="LRR_dom_sf"/>
</dbReference>
<evidence type="ECO:0000313" key="5">
    <source>
        <dbReference type="Proteomes" id="UP000242715"/>
    </source>
</evidence>
<dbReference type="Gene3D" id="3.80.10.10">
    <property type="entry name" value="Ribonuclease Inhibitor"/>
    <property type="match status" value="1"/>
</dbReference>
<dbReference type="AlphaFoldDB" id="A0A2Z6PCQ4"/>
<name>A0A2Z6PCQ4_TRISU</name>
<organism evidence="4 5">
    <name type="scientific">Trifolium subterraneum</name>
    <name type="common">Subterranean clover</name>
    <dbReference type="NCBI Taxonomy" id="3900"/>
    <lineage>
        <taxon>Eukaryota</taxon>
        <taxon>Viridiplantae</taxon>
        <taxon>Streptophyta</taxon>
        <taxon>Embryophyta</taxon>
        <taxon>Tracheophyta</taxon>
        <taxon>Spermatophyta</taxon>
        <taxon>Magnoliopsida</taxon>
        <taxon>eudicotyledons</taxon>
        <taxon>Gunneridae</taxon>
        <taxon>Pentapetalae</taxon>
        <taxon>rosids</taxon>
        <taxon>fabids</taxon>
        <taxon>Fabales</taxon>
        <taxon>Fabaceae</taxon>
        <taxon>Papilionoideae</taxon>
        <taxon>50 kb inversion clade</taxon>
        <taxon>NPAAA clade</taxon>
        <taxon>Hologalegina</taxon>
        <taxon>IRL clade</taxon>
        <taxon>Trifolieae</taxon>
        <taxon>Trifolium</taxon>
    </lineage>
</organism>
<evidence type="ECO:0000259" key="3">
    <source>
        <dbReference type="Pfam" id="PF20160"/>
    </source>
</evidence>
<reference evidence="5" key="1">
    <citation type="journal article" date="2017" name="Front. Plant Sci.">
        <title>Climate Clever Clovers: New Paradigm to Reduce the Environmental Footprint of Ruminants by Breeding Low Methanogenic Forages Utilizing Haplotype Variation.</title>
        <authorList>
            <person name="Kaur P."/>
            <person name="Appels R."/>
            <person name="Bayer P.E."/>
            <person name="Keeble-Gagnere G."/>
            <person name="Wang J."/>
            <person name="Hirakawa H."/>
            <person name="Shirasawa K."/>
            <person name="Vercoe P."/>
            <person name="Stefanova K."/>
            <person name="Durmic Z."/>
            <person name="Nichols P."/>
            <person name="Revell C."/>
            <person name="Isobe S.N."/>
            <person name="Edwards D."/>
            <person name="Erskine W."/>
        </authorList>
    </citation>
    <scope>NUCLEOTIDE SEQUENCE [LARGE SCALE GENOMIC DNA]</scope>
    <source>
        <strain evidence="5">cv. Daliak</strain>
    </source>
</reference>
<feature type="domain" description="C-JID" evidence="3">
    <location>
        <begin position="170"/>
        <end position="258"/>
    </location>
</feature>
<dbReference type="InterPro" id="IPR045344">
    <property type="entry name" value="C-JID"/>
</dbReference>
<dbReference type="EMBL" id="DF973858">
    <property type="protein sequence ID" value="GAU41307.1"/>
    <property type="molecule type" value="Genomic_DNA"/>
</dbReference>
<keyword evidence="1" id="KW-0433">Leucine-rich repeat</keyword>
<evidence type="ECO:0000256" key="2">
    <source>
        <dbReference type="ARBA" id="ARBA00022737"/>
    </source>
</evidence>
<dbReference type="SUPFAM" id="SSF52058">
    <property type="entry name" value="L domain-like"/>
    <property type="match status" value="1"/>
</dbReference>
<dbReference type="Pfam" id="PF20160">
    <property type="entry name" value="C-JID"/>
    <property type="match status" value="1"/>
</dbReference>
<dbReference type="Proteomes" id="UP000242715">
    <property type="component" value="Unassembled WGS sequence"/>
</dbReference>
<proteinExistence type="predicted"/>
<evidence type="ECO:0000313" key="4">
    <source>
        <dbReference type="EMBL" id="GAU41307.1"/>
    </source>
</evidence>
<keyword evidence="5" id="KW-1185">Reference proteome</keyword>